<dbReference type="RefSeq" id="WP_092729546.1">
    <property type="nucleotide sequence ID" value="NZ_FMXE01000010.1"/>
</dbReference>
<proteinExistence type="predicted"/>
<protein>
    <submittedName>
        <fullName evidence="1">Uncharacterized protein</fullName>
    </submittedName>
</protein>
<gene>
    <name evidence="1" type="ORF">SAMN03080617_01723</name>
</gene>
<reference evidence="2" key="1">
    <citation type="submission" date="2016-10" db="EMBL/GenBank/DDBJ databases">
        <authorList>
            <person name="Varghese N."/>
            <person name="Submissions S."/>
        </authorList>
    </citation>
    <scope>NUCLEOTIDE SEQUENCE [LARGE SCALE GENOMIC DNA]</scope>
    <source>
        <strain evidence="2">DSM 22703</strain>
    </source>
</reference>
<dbReference type="AlphaFoldDB" id="A0A1G5XEW7"/>
<evidence type="ECO:0000313" key="1">
    <source>
        <dbReference type="EMBL" id="SDA68983.1"/>
    </source>
</evidence>
<dbReference type="EMBL" id="FMXE01000010">
    <property type="protein sequence ID" value="SDA68983.1"/>
    <property type="molecule type" value="Genomic_DNA"/>
</dbReference>
<keyword evidence="2" id="KW-1185">Reference proteome</keyword>
<dbReference type="Proteomes" id="UP000198756">
    <property type="component" value="Unassembled WGS sequence"/>
</dbReference>
<accession>A0A1G5XEW7</accession>
<evidence type="ECO:0000313" key="2">
    <source>
        <dbReference type="Proteomes" id="UP000198756"/>
    </source>
</evidence>
<dbReference type="OrthoDB" id="9846220at2"/>
<sequence>MKWFLRFALFFICHGAYTVGDNTPELSGISHYSKADLQTETLGVFQFDSSDLIPAEARVRSTSNSSQRIKDDREFDKVEIHGLIFLTCRIAKSYCEIHIDKYLKQLIQYTIQVNAP</sequence>
<organism evidence="1 2">
    <name type="scientific">Algoriphagus alkaliphilus</name>
    <dbReference type="NCBI Taxonomy" id="279824"/>
    <lineage>
        <taxon>Bacteria</taxon>
        <taxon>Pseudomonadati</taxon>
        <taxon>Bacteroidota</taxon>
        <taxon>Cytophagia</taxon>
        <taxon>Cytophagales</taxon>
        <taxon>Cyclobacteriaceae</taxon>
        <taxon>Algoriphagus</taxon>
    </lineage>
</organism>
<name>A0A1G5XEW7_9BACT</name>
<dbReference type="STRING" id="279824.SAMN03080617_01723"/>